<keyword evidence="2" id="KW-0805">Transcription regulation</keyword>
<evidence type="ECO:0000313" key="9">
    <source>
        <dbReference type="Proteomes" id="UP000595374"/>
    </source>
</evidence>
<sequence length="234" mass="25550">MTETAAPIRVIVVDDDQMVVTGIRGILDAAPDIDVVGSAHSGEEALEKVALHFPDLVLMDIRMPGIGGIEAMERLTNGVRPPKVVALTSFDTDDYLFRALDAGAVGYILKDIGPTALAEAIRRVHDGESFLSPQATKMMIRKVTANPDQRSQRLAEEQLATLTERELQIAVLVADGLSNQEIAEATFMSPATVKTHLNRINFKLDTNNRVRIAVLVERARVTRPVPPHLGDHPH</sequence>
<reference evidence="8 9" key="1">
    <citation type="submission" date="2020-12" db="EMBL/GenBank/DDBJ databases">
        <title>FDA dAtabase for Regulatory Grade micrObial Sequences (FDA-ARGOS): Supporting development and validation of Infectious Disease Dx tests.</title>
        <authorList>
            <person name="Sproer C."/>
            <person name="Gronow S."/>
            <person name="Severitt S."/>
            <person name="Schroder I."/>
            <person name="Tallon L."/>
            <person name="Sadzewicz L."/>
            <person name="Zhao X."/>
            <person name="Boylan J."/>
            <person name="Ott S."/>
            <person name="Bowen H."/>
            <person name="Vavikolanu K."/>
            <person name="Mehta A."/>
            <person name="Aluvathingal J."/>
            <person name="Nadendla S."/>
            <person name="Lowell S."/>
            <person name="Myers T."/>
            <person name="Yan Y."/>
            <person name="Sichtig H."/>
        </authorList>
    </citation>
    <scope>NUCLEOTIDE SEQUENCE [LARGE SCALE GENOMIC DNA]</scope>
    <source>
        <strain evidence="8 9">FDAARGOS_990</strain>
    </source>
</reference>
<name>A0A7T3ZWS9_9MICO</name>
<dbReference type="InterPro" id="IPR001789">
    <property type="entry name" value="Sig_transdc_resp-reg_receiver"/>
</dbReference>
<dbReference type="Proteomes" id="UP000595374">
    <property type="component" value="Chromosome"/>
</dbReference>
<evidence type="ECO:0000256" key="1">
    <source>
        <dbReference type="ARBA" id="ARBA00022553"/>
    </source>
</evidence>
<proteinExistence type="predicted"/>
<dbReference type="CDD" id="cd06170">
    <property type="entry name" value="LuxR_C_like"/>
    <property type="match status" value="1"/>
</dbReference>
<feature type="domain" description="Response regulatory" evidence="7">
    <location>
        <begin position="9"/>
        <end position="125"/>
    </location>
</feature>
<dbReference type="Pfam" id="PF00072">
    <property type="entry name" value="Response_reg"/>
    <property type="match status" value="1"/>
</dbReference>
<evidence type="ECO:0000256" key="3">
    <source>
        <dbReference type="ARBA" id="ARBA00023125"/>
    </source>
</evidence>
<dbReference type="GO" id="GO:0006355">
    <property type="term" value="P:regulation of DNA-templated transcription"/>
    <property type="evidence" value="ECO:0007669"/>
    <property type="project" value="InterPro"/>
</dbReference>
<dbReference type="EMBL" id="CP065989">
    <property type="protein sequence ID" value="QQB13109.1"/>
    <property type="molecule type" value="Genomic_DNA"/>
</dbReference>
<dbReference type="CDD" id="cd17535">
    <property type="entry name" value="REC_NarL-like"/>
    <property type="match status" value="1"/>
</dbReference>
<dbReference type="SMART" id="SM00448">
    <property type="entry name" value="REC"/>
    <property type="match status" value="1"/>
</dbReference>
<evidence type="ECO:0000256" key="5">
    <source>
        <dbReference type="PROSITE-ProRule" id="PRU00169"/>
    </source>
</evidence>
<dbReference type="InterPro" id="IPR011006">
    <property type="entry name" value="CheY-like_superfamily"/>
</dbReference>
<evidence type="ECO:0000259" key="6">
    <source>
        <dbReference type="PROSITE" id="PS50043"/>
    </source>
</evidence>
<dbReference type="GO" id="GO:0000160">
    <property type="term" value="P:phosphorelay signal transduction system"/>
    <property type="evidence" value="ECO:0007669"/>
    <property type="project" value="InterPro"/>
</dbReference>
<dbReference type="InterPro" id="IPR058245">
    <property type="entry name" value="NreC/VraR/RcsB-like_REC"/>
</dbReference>
<dbReference type="RefSeq" id="WP_198498335.1">
    <property type="nucleotide sequence ID" value="NZ_CP065989.1"/>
</dbReference>
<protein>
    <submittedName>
        <fullName evidence="8">Response regulator transcription factor</fullName>
    </submittedName>
</protein>
<feature type="modified residue" description="4-aspartylphosphate" evidence="5">
    <location>
        <position position="60"/>
    </location>
</feature>
<dbReference type="InterPro" id="IPR000792">
    <property type="entry name" value="Tscrpt_reg_LuxR_C"/>
</dbReference>
<dbReference type="PROSITE" id="PS50110">
    <property type="entry name" value="RESPONSE_REGULATORY"/>
    <property type="match status" value="1"/>
</dbReference>
<dbReference type="PRINTS" id="PR00038">
    <property type="entry name" value="HTHLUXR"/>
</dbReference>
<evidence type="ECO:0000256" key="2">
    <source>
        <dbReference type="ARBA" id="ARBA00023015"/>
    </source>
</evidence>
<dbReference type="InterPro" id="IPR039420">
    <property type="entry name" value="WalR-like"/>
</dbReference>
<dbReference type="AlphaFoldDB" id="A0A7T3ZWS9"/>
<keyword evidence="1 5" id="KW-0597">Phosphoprotein</keyword>
<gene>
    <name evidence="8" type="ORF">I6H47_09565</name>
</gene>
<accession>A0A7T3ZWS9</accession>
<evidence type="ECO:0000259" key="7">
    <source>
        <dbReference type="PROSITE" id="PS50110"/>
    </source>
</evidence>
<dbReference type="Gene3D" id="3.40.50.2300">
    <property type="match status" value="1"/>
</dbReference>
<dbReference type="PANTHER" id="PTHR43214">
    <property type="entry name" value="TWO-COMPONENT RESPONSE REGULATOR"/>
    <property type="match status" value="1"/>
</dbReference>
<dbReference type="GO" id="GO:0003677">
    <property type="term" value="F:DNA binding"/>
    <property type="evidence" value="ECO:0007669"/>
    <property type="project" value="UniProtKB-KW"/>
</dbReference>
<feature type="domain" description="HTH luxR-type" evidence="6">
    <location>
        <begin position="155"/>
        <end position="220"/>
    </location>
</feature>
<dbReference type="InterPro" id="IPR016032">
    <property type="entry name" value="Sig_transdc_resp-reg_C-effctor"/>
</dbReference>
<evidence type="ECO:0000313" key="8">
    <source>
        <dbReference type="EMBL" id="QQB13109.1"/>
    </source>
</evidence>
<evidence type="ECO:0000256" key="4">
    <source>
        <dbReference type="ARBA" id="ARBA00023163"/>
    </source>
</evidence>
<dbReference type="PANTHER" id="PTHR43214:SF24">
    <property type="entry name" value="TRANSCRIPTIONAL REGULATORY PROTEIN NARL-RELATED"/>
    <property type="match status" value="1"/>
</dbReference>
<organism evidence="8 9">
    <name type="scientific">Brevibacterium casei</name>
    <dbReference type="NCBI Taxonomy" id="33889"/>
    <lineage>
        <taxon>Bacteria</taxon>
        <taxon>Bacillati</taxon>
        <taxon>Actinomycetota</taxon>
        <taxon>Actinomycetes</taxon>
        <taxon>Micrococcales</taxon>
        <taxon>Brevibacteriaceae</taxon>
        <taxon>Brevibacterium</taxon>
    </lineage>
</organism>
<keyword evidence="4" id="KW-0804">Transcription</keyword>
<dbReference type="SMART" id="SM00421">
    <property type="entry name" value="HTH_LUXR"/>
    <property type="match status" value="1"/>
</dbReference>
<dbReference type="Pfam" id="PF00196">
    <property type="entry name" value="GerE"/>
    <property type="match status" value="1"/>
</dbReference>
<keyword evidence="3" id="KW-0238">DNA-binding</keyword>
<dbReference type="SUPFAM" id="SSF46894">
    <property type="entry name" value="C-terminal effector domain of the bipartite response regulators"/>
    <property type="match status" value="1"/>
</dbReference>
<dbReference type="PROSITE" id="PS50043">
    <property type="entry name" value="HTH_LUXR_2"/>
    <property type="match status" value="1"/>
</dbReference>
<dbReference type="SUPFAM" id="SSF52172">
    <property type="entry name" value="CheY-like"/>
    <property type="match status" value="1"/>
</dbReference>
<dbReference type="PROSITE" id="PS00622">
    <property type="entry name" value="HTH_LUXR_1"/>
    <property type="match status" value="1"/>
</dbReference>